<reference evidence="9 10" key="1">
    <citation type="submission" date="2020-12" db="EMBL/GenBank/DDBJ databases">
        <authorList>
            <person name="Lu T."/>
            <person name="Wang Q."/>
            <person name="Han X."/>
        </authorList>
    </citation>
    <scope>NUCLEOTIDE SEQUENCE [LARGE SCALE GENOMIC DNA]</scope>
    <source>
        <strain evidence="9 10">WQ 585</strain>
    </source>
</reference>
<evidence type="ECO:0000313" key="10">
    <source>
        <dbReference type="Proteomes" id="UP000635316"/>
    </source>
</evidence>
<name>A0ABS1EDY4_9BURK</name>
<dbReference type="HAMAP" id="MF_01877">
    <property type="entry name" value="16SrRNA_methyltr_I"/>
    <property type="match status" value="1"/>
</dbReference>
<dbReference type="RefSeq" id="WP_200237638.1">
    <property type="nucleotide sequence ID" value="NZ_JAENGP010000013.1"/>
</dbReference>
<dbReference type="InterPro" id="IPR014776">
    <property type="entry name" value="4pyrrole_Mease_sub2"/>
</dbReference>
<keyword evidence="5 6" id="KW-0949">S-adenosyl-L-methionine</keyword>
<dbReference type="NCBIfam" id="TIGR00096">
    <property type="entry name" value="16S rRNA (cytidine(1402)-2'-O)-methyltransferase"/>
    <property type="match status" value="1"/>
</dbReference>
<dbReference type="InterPro" id="IPR053910">
    <property type="entry name" value="RsmI_HTH"/>
</dbReference>
<comment type="subcellular location">
    <subcellularLocation>
        <location evidence="6">Cytoplasm</location>
    </subcellularLocation>
</comment>
<dbReference type="InterPro" id="IPR008189">
    <property type="entry name" value="rRNA_ssu_MeTfrase_I"/>
</dbReference>
<protein>
    <recommendedName>
        <fullName evidence="6">Ribosomal RNA small subunit methyltransferase I</fullName>
        <ecNumber evidence="6">2.1.1.198</ecNumber>
    </recommendedName>
    <alternativeName>
        <fullName evidence="6">16S rRNA 2'-O-ribose C1402 methyltransferase</fullName>
    </alternativeName>
    <alternativeName>
        <fullName evidence="6">rRNA (cytidine-2'-O-)-methyltransferase RsmI</fullName>
    </alternativeName>
</protein>
<evidence type="ECO:0000256" key="1">
    <source>
        <dbReference type="ARBA" id="ARBA00022490"/>
    </source>
</evidence>
<comment type="function">
    <text evidence="6">Catalyzes the 2'-O-methylation of the ribose of cytidine 1402 (C1402) in 16S rRNA.</text>
</comment>
<evidence type="ECO:0000259" key="7">
    <source>
        <dbReference type="Pfam" id="PF00590"/>
    </source>
</evidence>
<keyword evidence="4 6" id="KW-0808">Transferase</keyword>
<dbReference type="InterPro" id="IPR035996">
    <property type="entry name" value="4pyrrol_Methylase_sf"/>
</dbReference>
<dbReference type="SUPFAM" id="SSF53790">
    <property type="entry name" value="Tetrapyrrole methylase"/>
    <property type="match status" value="1"/>
</dbReference>
<dbReference type="EMBL" id="JAENGP010000013">
    <property type="protein sequence ID" value="MBK1781896.1"/>
    <property type="molecule type" value="Genomic_DNA"/>
</dbReference>
<dbReference type="InterPro" id="IPR000878">
    <property type="entry name" value="4pyrrol_Mease"/>
</dbReference>
<evidence type="ECO:0000256" key="2">
    <source>
        <dbReference type="ARBA" id="ARBA00022552"/>
    </source>
</evidence>
<dbReference type="PANTHER" id="PTHR46111">
    <property type="entry name" value="RIBOSOMAL RNA SMALL SUBUNIT METHYLTRANSFERASE I"/>
    <property type="match status" value="1"/>
</dbReference>
<dbReference type="Proteomes" id="UP000635316">
    <property type="component" value="Unassembled WGS sequence"/>
</dbReference>
<comment type="caution">
    <text evidence="9">The sequence shown here is derived from an EMBL/GenBank/DDBJ whole genome shotgun (WGS) entry which is preliminary data.</text>
</comment>
<dbReference type="InterPro" id="IPR018063">
    <property type="entry name" value="SAM_MeTrfase_RsmI_CS"/>
</dbReference>
<feature type="domain" description="Tetrapyrrole methylase" evidence="7">
    <location>
        <begin position="29"/>
        <end position="231"/>
    </location>
</feature>
<evidence type="ECO:0000256" key="5">
    <source>
        <dbReference type="ARBA" id="ARBA00022691"/>
    </source>
</evidence>
<keyword evidence="1 6" id="KW-0963">Cytoplasm</keyword>
<comment type="catalytic activity">
    <reaction evidence="6">
        <text>cytidine(1402) in 16S rRNA + S-adenosyl-L-methionine = 2'-O-methylcytidine(1402) in 16S rRNA + S-adenosyl-L-homocysteine + H(+)</text>
        <dbReference type="Rhea" id="RHEA:42924"/>
        <dbReference type="Rhea" id="RHEA-COMP:10285"/>
        <dbReference type="Rhea" id="RHEA-COMP:10286"/>
        <dbReference type="ChEBI" id="CHEBI:15378"/>
        <dbReference type="ChEBI" id="CHEBI:57856"/>
        <dbReference type="ChEBI" id="CHEBI:59789"/>
        <dbReference type="ChEBI" id="CHEBI:74495"/>
        <dbReference type="ChEBI" id="CHEBI:82748"/>
        <dbReference type="EC" id="2.1.1.198"/>
    </reaction>
</comment>
<comment type="similarity">
    <text evidence="6">Belongs to the methyltransferase superfamily. RsmI family.</text>
</comment>
<dbReference type="Pfam" id="PF23016">
    <property type="entry name" value="RsmI_C"/>
    <property type="match status" value="1"/>
</dbReference>
<organism evidence="9 10">
    <name type="scientific">Advenella mandrilli</name>
    <dbReference type="NCBI Taxonomy" id="2800330"/>
    <lineage>
        <taxon>Bacteria</taxon>
        <taxon>Pseudomonadati</taxon>
        <taxon>Pseudomonadota</taxon>
        <taxon>Betaproteobacteria</taxon>
        <taxon>Burkholderiales</taxon>
        <taxon>Alcaligenaceae</taxon>
    </lineage>
</organism>
<gene>
    <name evidence="6 9" type="primary">rsmI</name>
    <name evidence="9" type="ORF">JHL22_11760</name>
</gene>
<evidence type="ECO:0000313" key="9">
    <source>
        <dbReference type="EMBL" id="MBK1781896.1"/>
    </source>
</evidence>
<feature type="domain" description="RsmI HTH" evidence="8">
    <location>
        <begin position="265"/>
        <end position="304"/>
    </location>
</feature>
<dbReference type="Pfam" id="PF00590">
    <property type="entry name" value="TP_methylase"/>
    <property type="match status" value="1"/>
</dbReference>
<dbReference type="EC" id="2.1.1.198" evidence="6"/>
<dbReference type="Gene3D" id="3.30.950.10">
    <property type="entry name" value="Methyltransferase, Cobalt-precorrin-4 Transmethylase, Domain 2"/>
    <property type="match status" value="1"/>
</dbReference>
<dbReference type="CDD" id="cd11648">
    <property type="entry name" value="RsmI"/>
    <property type="match status" value="1"/>
</dbReference>
<proteinExistence type="inferred from homology"/>
<keyword evidence="3 6" id="KW-0489">Methyltransferase</keyword>
<evidence type="ECO:0000259" key="8">
    <source>
        <dbReference type="Pfam" id="PF23016"/>
    </source>
</evidence>
<sequence>MAIEEGPFYAVWKKVMADLEQQSWPQACLYVVATPIGNLADISPRAVFALNHADVIAAEDTRLSRVLLNAWGINTPLMAAHRHNEARAAQEIIRLLQEGKRVALVSDAGAPAVSDPGGRIVREVRQQGLLVRPIPGASAVIAALMGSGVSSDENPTFAFAGFVPQKSAARQQWLRKWAALDAPVVMFESPHRILAFCRDLLLVCGAERQLTVARELTKRFEQIVCLPIGELEDWFAQDAHRQLGEFVLILDAAPKTDDDERMLKATELLKVLLETVSVKDSVKIATQLTGLARDVVYSRALELKDA</sequence>
<keyword evidence="10" id="KW-1185">Reference proteome</keyword>
<dbReference type="PROSITE" id="PS01296">
    <property type="entry name" value="RSMI"/>
    <property type="match status" value="1"/>
</dbReference>
<evidence type="ECO:0000256" key="3">
    <source>
        <dbReference type="ARBA" id="ARBA00022603"/>
    </source>
</evidence>
<keyword evidence="2 6" id="KW-0698">rRNA processing</keyword>
<dbReference type="Gene3D" id="3.40.1010.10">
    <property type="entry name" value="Cobalt-precorrin-4 Transmethylase, Domain 1"/>
    <property type="match status" value="1"/>
</dbReference>
<evidence type="ECO:0000256" key="6">
    <source>
        <dbReference type="HAMAP-Rule" id="MF_01877"/>
    </source>
</evidence>
<dbReference type="GO" id="GO:0032259">
    <property type="term" value="P:methylation"/>
    <property type="evidence" value="ECO:0007669"/>
    <property type="project" value="UniProtKB-KW"/>
</dbReference>
<dbReference type="PIRSF" id="PIRSF005917">
    <property type="entry name" value="MTase_YraL"/>
    <property type="match status" value="1"/>
</dbReference>
<dbReference type="PANTHER" id="PTHR46111:SF1">
    <property type="entry name" value="RIBOSOMAL RNA SMALL SUBUNIT METHYLTRANSFERASE I"/>
    <property type="match status" value="1"/>
</dbReference>
<dbReference type="GO" id="GO:0008168">
    <property type="term" value="F:methyltransferase activity"/>
    <property type="evidence" value="ECO:0007669"/>
    <property type="project" value="UniProtKB-KW"/>
</dbReference>
<dbReference type="InterPro" id="IPR014777">
    <property type="entry name" value="4pyrrole_Mease_sub1"/>
</dbReference>
<accession>A0ABS1EDY4</accession>
<evidence type="ECO:0000256" key="4">
    <source>
        <dbReference type="ARBA" id="ARBA00022679"/>
    </source>
</evidence>